<dbReference type="EMBL" id="BPLQ01012507">
    <property type="protein sequence ID" value="GIY65923.1"/>
    <property type="molecule type" value="Genomic_DNA"/>
</dbReference>
<name>A0AAV4V7B6_9ARAC</name>
<dbReference type="AlphaFoldDB" id="A0AAV4V7B6"/>
<keyword evidence="2" id="KW-1185">Reference proteome</keyword>
<reference evidence="1 2" key="1">
    <citation type="submission" date="2021-06" db="EMBL/GenBank/DDBJ databases">
        <title>Caerostris darwini draft genome.</title>
        <authorList>
            <person name="Kono N."/>
            <person name="Arakawa K."/>
        </authorList>
    </citation>
    <scope>NUCLEOTIDE SEQUENCE [LARGE SCALE GENOMIC DNA]</scope>
</reference>
<protein>
    <submittedName>
        <fullName evidence="1">Uncharacterized protein</fullName>
    </submittedName>
</protein>
<comment type="caution">
    <text evidence="1">The sequence shown here is derived from an EMBL/GenBank/DDBJ whole genome shotgun (WGS) entry which is preliminary data.</text>
</comment>
<dbReference type="Proteomes" id="UP001054837">
    <property type="component" value="Unassembled WGS sequence"/>
</dbReference>
<organism evidence="1 2">
    <name type="scientific">Caerostris darwini</name>
    <dbReference type="NCBI Taxonomy" id="1538125"/>
    <lineage>
        <taxon>Eukaryota</taxon>
        <taxon>Metazoa</taxon>
        <taxon>Ecdysozoa</taxon>
        <taxon>Arthropoda</taxon>
        <taxon>Chelicerata</taxon>
        <taxon>Arachnida</taxon>
        <taxon>Araneae</taxon>
        <taxon>Araneomorphae</taxon>
        <taxon>Entelegynae</taxon>
        <taxon>Araneoidea</taxon>
        <taxon>Araneidae</taxon>
        <taxon>Caerostris</taxon>
    </lineage>
</organism>
<accession>A0AAV4V7B6</accession>
<sequence length="113" mass="13363">MSTVNQQTCINKIRKKMHLQAWEQMFIKKTSLEIWTFMLIHLLPLRLGERDLFCRWKTKQIQRREIITLIIGITKSLRENTEPFAETVVIALTFFADVTVEFLNPENVNSLIV</sequence>
<proteinExistence type="predicted"/>
<gene>
    <name evidence="1" type="ORF">CDAR_245011</name>
</gene>
<evidence type="ECO:0000313" key="1">
    <source>
        <dbReference type="EMBL" id="GIY65923.1"/>
    </source>
</evidence>
<evidence type="ECO:0000313" key="2">
    <source>
        <dbReference type="Proteomes" id="UP001054837"/>
    </source>
</evidence>